<dbReference type="PANTHER" id="PTHR11177:SF368">
    <property type="entry name" value="GH18 DOMAIN-CONTAINING PROTEIN"/>
    <property type="match status" value="1"/>
</dbReference>
<keyword evidence="2 7" id="KW-0732">Signal</keyword>
<dbReference type="InterPro" id="IPR050314">
    <property type="entry name" value="Glycosyl_Hydrlase_18"/>
</dbReference>
<organism evidence="9 10">
    <name type="scientific">Escallonia rubra</name>
    <dbReference type="NCBI Taxonomy" id="112253"/>
    <lineage>
        <taxon>Eukaryota</taxon>
        <taxon>Viridiplantae</taxon>
        <taxon>Streptophyta</taxon>
        <taxon>Embryophyta</taxon>
        <taxon>Tracheophyta</taxon>
        <taxon>Spermatophyta</taxon>
        <taxon>Magnoliopsida</taxon>
        <taxon>eudicotyledons</taxon>
        <taxon>Gunneridae</taxon>
        <taxon>Pentapetalae</taxon>
        <taxon>asterids</taxon>
        <taxon>campanulids</taxon>
        <taxon>Escalloniales</taxon>
        <taxon>Escalloniaceae</taxon>
        <taxon>Escallonia</taxon>
    </lineage>
</organism>
<dbReference type="InterPro" id="IPR001223">
    <property type="entry name" value="Glyco_hydro18_cat"/>
</dbReference>
<evidence type="ECO:0000313" key="10">
    <source>
        <dbReference type="Proteomes" id="UP001187471"/>
    </source>
</evidence>
<evidence type="ECO:0000256" key="4">
    <source>
        <dbReference type="ARBA" id="ARBA00023180"/>
    </source>
</evidence>
<gene>
    <name evidence="9" type="ORF">RJ640_023879</name>
</gene>
<evidence type="ECO:0000256" key="7">
    <source>
        <dbReference type="SAM" id="SignalP"/>
    </source>
</evidence>
<dbReference type="Pfam" id="PF00704">
    <property type="entry name" value="Glyco_hydro_18"/>
    <property type="match status" value="1"/>
</dbReference>
<name>A0AA88RUS6_9ASTE</name>
<sequence>MALPKFLSLFLVILATAGHQISVSLASPTNFAPLLPSDGIKGAYWPSWLAETLPPSTIPTSYFTHLFYAFVLADATSYQLFVTQPDDQWMGNFTATLHAKNPSAKAFLSVGGSNASPYTFSNMVGNSDNRAAFIKSSIDVARRYGFDGLDLDWESPNNQQDMSNLAVFFREWRASVNKESLASGRPRILLSAADYFASKFFLADVPWTYPGDAIKNYVDFLNPMCYDYRDGWDTTVTGSPALLYDNSSNISTSFGISSWIEDGVPSKKLVMGMPMYGKTWQLKDANVHGIGAPANGTGPGNGGIMSYDDIVAFNLANGANVVYDNDTVSTYSYAGTNWIGYDDPTSITNKVKYAKDQGLGGSYCFLGNERKGKEEEHLVIPALEIFHSWSPLTAQKKYPRSPRACAYTIFTVVDLTSSYPIHEVPETEYMDMVAESYTTVTLVSLLNFSTSE</sequence>
<dbReference type="FunFam" id="3.10.50.10:FF:000003">
    <property type="entry name" value="Class V chitinase CHIT5b"/>
    <property type="match status" value="1"/>
</dbReference>
<dbReference type="InterPro" id="IPR029070">
    <property type="entry name" value="Chitinase_insertion_sf"/>
</dbReference>
<evidence type="ECO:0000259" key="8">
    <source>
        <dbReference type="PROSITE" id="PS51910"/>
    </source>
</evidence>
<dbReference type="CDD" id="cd02879">
    <property type="entry name" value="GH18_plant_chitinase_class_V"/>
    <property type="match status" value="1"/>
</dbReference>
<keyword evidence="3 6" id="KW-0378">Hydrolase</keyword>
<reference evidence="9" key="1">
    <citation type="submission" date="2022-12" db="EMBL/GenBank/DDBJ databases">
        <title>Draft genome assemblies for two species of Escallonia (Escalloniales).</title>
        <authorList>
            <person name="Chanderbali A."/>
            <person name="Dervinis C."/>
            <person name="Anghel I."/>
            <person name="Soltis D."/>
            <person name="Soltis P."/>
            <person name="Zapata F."/>
        </authorList>
    </citation>
    <scope>NUCLEOTIDE SEQUENCE</scope>
    <source>
        <strain evidence="9">UCBG92.1500</strain>
        <tissue evidence="9">Leaf</tissue>
    </source>
</reference>
<dbReference type="PROSITE" id="PS51910">
    <property type="entry name" value="GH18_2"/>
    <property type="match status" value="1"/>
</dbReference>
<keyword evidence="5 6" id="KW-0326">Glycosidase</keyword>
<evidence type="ECO:0000256" key="5">
    <source>
        <dbReference type="ARBA" id="ARBA00023295"/>
    </source>
</evidence>
<keyword evidence="4" id="KW-0325">Glycoprotein</keyword>
<dbReference type="Proteomes" id="UP001187471">
    <property type="component" value="Unassembled WGS sequence"/>
</dbReference>
<evidence type="ECO:0000256" key="6">
    <source>
        <dbReference type="RuleBase" id="RU000489"/>
    </source>
</evidence>
<keyword evidence="10" id="KW-1185">Reference proteome</keyword>
<dbReference type="SUPFAM" id="SSF54556">
    <property type="entry name" value="Chitinase insertion domain"/>
    <property type="match status" value="1"/>
</dbReference>
<comment type="similarity">
    <text evidence="1">Belongs to the glycosyl hydrolase 18 family. Chitinase class V subfamily.</text>
</comment>
<evidence type="ECO:0000256" key="2">
    <source>
        <dbReference type="ARBA" id="ARBA00022729"/>
    </source>
</evidence>
<comment type="caution">
    <text evidence="9">The sequence shown here is derived from an EMBL/GenBank/DDBJ whole genome shotgun (WGS) entry which is preliminary data.</text>
</comment>
<dbReference type="GO" id="GO:0005576">
    <property type="term" value="C:extracellular region"/>
    <property type="evidence" value="ECO:0007669"/>
    <property type="project" value="TreeGrafter"/>
</dbReference>
<feature type="chain" id="PRO_5041646281" description="GH18 domain-containing protein" evidence="7">
    <location>
        <begin position="27"/>
        <end position="452"/>
    </location>
</feature>
<dbReference type="InterPro" id="IPR011583">
    <property type="entry name" value="Chitinase_II/V-like_cat"/>
</dbReference>
<dbReference type="SMART" id="SM00636">
    <property type="entry name" value="Glyco_18"/>
    <property type="match status" value="1"/>
</dbReference>
<dbReference type="GO" id="GO:0006032">
    <property type="term" value="P:chitin catabolic process"/>
    <property type="evidence" value="ECO:0007669"/>
    <property type="project" value="TreeGrafter"/>
</dbReference>
<dbReference type="PROSITE" id="PS01095">
    <property type="entry name" value="GH18_1"/>
    <property type="match status" value="1"/>
</dbReference>
<dbReference type="GO" id="GO:0008061">
    <property type="term" value="F:chitin binding"/>
    <property type="evidence" value="ECO:0007669"/>
    <property type="project" value="InterPro"/>
</dbReference>
<dbReference type="InterPro" id="IPR001579">
    <property type="entry name" value="Glyco_hydro_18_chit_AS"/>
</dbReference>
<evidence type="ECO:0000256" key="1">
    <source>
        <dbReference type="ARBA" id="ARBA00008682"/>
    </source>
</evidence>
<proteinExistence type="inferred from homology"/>
<dbReference type="PANTHER" id="PTHR11177">
    <property type="entry name" value="CHITINASE"/>
    <property type="match status" value="1"/>
</dbReference>
<evidence type="ECO:0000313" key="9">
    <source>
        <dbReference type="EMBL" id="KAK2991857.1"/>
    </source>
</evidence>
<dbReference type="EMBL" id="JAVXUO010000463">
    <property type="protein sequence ID" value="KAK2991857.1"/>
    <property type="molecule type" value="Genomic_DNA"/>
</dbReference>
<dbReference type="InterPro" id="IPR017853">
    <property type="entry name" value="GH"/>
</dbReference>
<protein>
    <recommendedName>
        <fullName evidence="8">GH18 domain-containing protein</fullName>
    </recommendedName>
</protein>
<dbReference type="AlphaFoldDB" id="A0AA88RUS6"/>
<feature type="signal peptide" evidence="7">
    <location>
        <begin position="1"/>
        <end position="26"/>
    </location>
</feature>
<dbReference type="Gene3D" id="3.10.50.10">
    <property type="match status" value="1"/>
</dbReference>
<dbReference type="GO" id="GO:0005975">
    <property type="term" value="P:carbohydrate metabolic process"/>
    <property type="evidence" value="ECO:0007669"/>
    <property type="project" value="InterPro"/>
</dbReference>
<accession>A0AA88RUS6</accession>
<evidence type="ECO:0000256" key="3">
    <source>
        <dbReference type="ARBA" id="ARBA00022801"/>
    </source>
</evidence>
<dbReference type="GO" id="GO:0004568">
    <property type="term" value="F:chitinase activity"/>
    <property type="evidence" value="ECO:0007669"/>
    <property type="project" value="TreeGrafter"/>
</dbReference>
<feature type="domain" description="GH18" evidence="8">
    <location>
        <begin position="39"/>
        <end position="381"/>
    </location>
</feature>
<dbReference type="SUPFAM" id="SSF51445">
    <property type="entry name" value="(Trans)glycosidases"/>
    <property type="match status" value="1"/>
</dbReference>
<dbReference type="Gene3D" id="3.20.20.80">
    <property type="entry name" value="Glycosidases"/>
    <property type="match status" value="1"/>
</dbReference>